<dbReference type="PROSITE" id="PS01124">
    <property type="entry name" value="HTH_ARAC_FAMILY_2"/>
    <property type="match status" value="1"/>
</dbReference>
<dbReference type="PANTHER" id="PTHR46796">
    <property type="entry name" value="HTH-TYPE TRANSCRIPTIONAL ACTIVATOR RHAS-RELATED"/>
    <property type="match status" value="1"/>
</dbReference>
<feature type="domain" description="HTH araC/xylS-type" evidence="4">
    <location>
        <begin position="201"/>
        <end position="299"/>
    </location>
</feature>
<evidence type="ECO:0000313" key="5">
    <source>
        <dbReference type="EMBL" id="CCM78604.1"/>
    </source>
</evidence>
<dbReference type="Pfam" id="PF12833">
    <property type="entry name" value="HTH_18"/>
    <property type="match status" value="1"/>
</dbReference>
<dbReference type="AlphaFoldDB" id="K0Q5K0"/>
<accession>K0Q5K0</accession>
<dbReference type="InterPro" id="IPR018060">
    <property type="entry name" value="HTH_AraC"/>
</dbReference>
<comment type="caution">
    <text evidence="5">The sequence shown here is derived from an EMBL/GenBank/DDBJ whole genome shotgun (WGS) entry which is preliminary data.</text>
</comment>
<evidence type="ECO:0000313" key="6">
    <source>
        <dbReference type="Proteomes" id="UP000009319"/>
    </source>
</evidence>
<gene>
    <name evidence="5" type="ORF">BN77_p11291</name>
</gene>
<keyword evidence="3" id="KW-0804">Transcription</keyword>
<evidence type="ECO:0000256" key="2">
    <source>
        <dbReference type="ARBA" id="ARBA00023125"/>
    </source>
</evidence>
<evidence type="ECO:0000256" key="1">
    <source>
        <dbReference type="ARBA" id="ARBA00023015"/>
    </source>
</evidence>
<dbReference type="SUPFAM" id="SSF46689">
    <property type="entry name" value="Homeodomain-like"/>
    <property type="match status" value="2"/>
</dbReference>
<evidence type="ECO:0000259" key="4">
    <source>
        <dbReference type="PROSITE" id="PS01124"/>
    </source>
</evidence>
<dbReference type="HOGENOM" id="CLU_000445_88_4_5"/>
<name>K0Q5K0_9HYPH</name>
<dbReference type="InterPro" id="IPR009057">
    <property type="entry name" value="Homeodomain-like_sf"/>
</dbReference>
<dbReference type="GO" id="GO:0043565">
    <property type="term" value="F:sequence-specific DNA binding"/>
    <property type="evidence" value="ECO:0007669"/>
    <property type="project" value="InterPro"/>
</dbReference>
<keyword evidence="2" id="KW-0238">DNA-binding</keyword>
<organism evidence="5 6">
    <name type="scientific">Rhizobium mesoamericanum STM3625</name>
    <dbReference type="NCBI Taxonomy" id="1211777"/>
    <lineage>
        <taxon>Bacteria</taxon>
        <taxon>Pseudomonadati</taxon>
        <taxon>Pseudomonadota</taxon>
        <taxon>Alphaproteobacteria</taxon>
        <taxon>Hyphomicrobiales</taxon>
        <taxon>Rhizobiaceae</taxon>
        <taxon>Rhizobium/Agrobacterium group</taxon>
        <taxon>Rhizobium</taxon>
    </lineage>
</organism>
<reference evidence="5 6" key="1">
    <citation type="journal article" date="2013" name="Genome Announc.">
        <title>Draft Genome Sequence of Rhizobium mesoamericanum STM3625, a Nitrogen-Fixing Symbiont of Mimosa pudica Isolated in French Guiana (South America).</title>
        <authorList>
            <person name="Moulin L."/>
            <person name="Mornico D."/>
            <person name="Melkonian R."/>
            <person name="Klonowska A."/>
        </authorList>
    </citation>
    <scope>NUCLEOTIDE SEQUENCE [LARGE SCALE GENOMIC DNA]</scope>
    <source>
        <strain evidence="5 6">STM3625</strain>
    </source>
</reference>
<dbReference type="GO" id="GO:0003700">
    <property type="term" value="F:DNA-binding transcription factor activity"/>
    <property type="evidence" value="ECO:0007669"/>
    <property type="project" value="InterPro"/>
</dbReference>
<sequence length="302" mass="33042">MGESGSYGEGFGKRLGAQASSYVSRALRKSTIAATELRYDNPSLELSTPPKEEDAFMVGHYLVDCPSYLYWESGRPAPASAIGQGQTIIYDLKRQPTFLLNHGFHTVHYYFSRAALSAISEEAGASPIDELQYKPALATDDPVMRNMSAGLLPFFGRPEEASVLFMDHVMLAIGIHVATRYGGMRLRREGARGGLAPWQEKRAKEMIVSGIGGDISLAAVASECGVSARHFSRAFRQSTGISPHQWLTQRRVETAKRLLAANELNLTQVALACGFADQSHFTRVFVALTGTSPGLWRRNNAI</sequence>
<protein>
    <submittedName>
        <fullName evidence="5">Transcriptional regulatory protein</fullName>
    </submittedName>
</protein>
<evidence type="ECO:0000256" key="3">
    <source>
        <dbReference type="ARBA" id="ARBA00023163"/>
    </source>
</evidence>
<dbReference type="Gene3D" id="1.10.10.60">
    <property type="entry name" value="Homeodomain-like"/>
    <property type="match status" value="2"/>
</dbReference>
<proteinExistence type="predicted"/>
<keyword evidence="1" id="KW-0805">Transcription regulation</keyword>
<dbReference type="eggNOG" id="COG2207">
    <property type="taxonomic scope" value="Bacteria"/>
</dbReference>
<dbReference type="Proteomes" id="UP000009319">
    <property type="component" value="Unassembled WGS sequence"/>
</dbReference>
<dbReference type="RefSeq" id="WP_007537745.1">
    <property type="nucleotide sequence ID" value="NZ_HF536773.1"/>
</dbReference>
<dbReference type="InterPro" id="IPR018062">
    <property type="entry name" value="HTH_AraC-typ_CS"/>
</dbReference>
<dbReference type="STRING" id="1211777.BN77_p11291"/>
<dbReference type="InterPro" id="IPR050204">
    <property type="entry name" value="AraC_XylS_family_regulators"/>
</dbReference>
<dbReference type="SMART" id="SM00342">
    <property type="entry name" value="HTH_ARAC"/>
    <property type="match status" value="1"/>
</dbReference>
<dbReference type="PROSITE" id="PS00041">
    <property type="entry name" value="HTH_ARAC_FAMILY_1"/>
    <property type="match status" value="1"/>
</dbReference>
<keyword evidence="6" id="KW-1185">Reference proteome</keyword>
<dbReference type="PANTHER" id="PTHR46796:SF14">
    <property type="entry name" value="TRANSCRIPTIONAL REGULATORY PROTEIN"/>
    <property type="match status" value="1"/>
</dbReference>
<dbReference type="EMBL" id="CANI01000039">
    <property type="protein sequence ID" value="CCM78604.1"/>
    <property type="molecule type" value="Genomic_DNA"/>
</dbReference>